<dbReference type="Proteomes" id="UP000034846">
    <property type="component" value="Unassembled WGS sequence"/>
</dbReference>
<sequence>MDGVVLSHTKMGGSAICTNIAVNVDGKHRQLRARMPPNRPIIISHFGYNAQNMNTYWQPGRTVTIDGFTEMPADLRRSTHPEDVYIVNPGAAEMKSALYMGEGLIEVVLPFTYPSFRRLYPNLRKQTTNEKGWMDPAVENSRSVGYVWCDVCVLPSEANGKQFVRVTDASGYTFVCSLKDEALAERIRSRAILPGRRFENVLVRFSLSDRLEIPEVGERCYVMVSHVVI</sequence>
<dbReference type="EMBL" id="LCRD01000059">
    <property type="protein sequence ID" value="KKW28876.1"/>
    <property type="molecule type" value="Genomic_DNA"/>
</dbReference>
<protein>
    <submittedName>
        <fullName evidence="1">Uncharacterized protein</fullName>
    </submittedName>
</protein>
<evidence type="ECO:0000313" key="2">
    <source>
        <dbReference type="Proteomes" id="UP000034846"/>
    </source>
</evidence>
<evidence type="ECO:0000313" key="1">
    <source>
        <dbReference type="EMBL" id="KKW28876.1"/>
    </source>
</evidence>
<accession>A0A0G1XD38</accession>
<proteinExistence type="predicted"/>
<comment type="caution">
    <text evidence="1">The sequence shown here is derived from an EMBL/GenBank/DDBJ whole genome shotgun (WGS) entry which is preliminary data.</text>
</comment>
<reference evidence="1 2" key="1">
    <citation type="journal article" date="2015" name="Nature">
        <title>rRNA introns, odd ribosomes, and small enigmatic genomes across a large radiation of phyla.</title>
        <authorList>
            <person name="Brown C.T."/>
            <person name="Hug L.A."/>
            <person name="Thomas B.C."/>
            <person name="Sharon I."/>
            <person name="Castelle C.J."/>
            <person name="Singh A."/>
            <person name="Wilkins M.J."/>
            <person name="Williams K.H."/>
            <person name="Banfield J.F."/>
        </authorList>
    </citation>
    <scope>NUCLEOTIDE SEQUENCE [LARGE SCALE GENOMIC DNA]</scope>
</reference>
<name>A0A0G1XD38_9BACT</name>
<dbReference type="AlphaFoldDB" id="A0A0G1XD38"/>
<organism evidence="1 2">
    <name type="scientific">Candidatus Uhrbacteria bacterium GW2011_GWD2_52_7</name>
    <dbReference type="NCBI Taxonomy" id="1618989"/>
    <lineage>
        <taxon>Bacteria</taxon>
        <taxon>Candidatus Uhriibacteriota</taxon>
    </lineage>
</organism>
<gene>
    <name evidence="1" type="ORF">UY72_C0059G0003</name>
</gene>